<dbReference type="Proteomes" id="UP000004931">
    <property type="component" value="Unassembled WGS sequence"/>
</dbReference>
<dbReference type="STRING" id="247633.GP2143_09170"/>
<feature type="transmembrane region" description="Helical" evidence="1">
    <location>
        <begin position="238"/>
        <end position="256"/>
    </location>
</feature>
<accession>A0YFF0</accession>
<evidence type="ECO:0008006" key="4">
    <source>
        <dbReference type="Google" id="ProtNLM"/>
    </source>
</evidence>
<proteinExistence type="predicted"/>
<reference evidence="2 3" key="1">
    <citation type="journal article" date="2010" name="J. Bacteriol.">
        <title>Genome sequence of the oligotrophic marine Gammaproteobacterium HTCC2143, isolated from the Oregon Coast.</title>
        <authorList>
            <person name="Oh H.M."/>
            <person name="Kang I."/>
            <person name="Ferriera S."/>
            <person name="Giovannoni S.J."/>
            <person name="Cho J.C."/>
        </authorList>
    </citation>
    <scope>NUCLEOTIDE SEQUENCE [LARGE SCALE GENOMIC DNA]</scope>
    <source>
        <strain evidence="2 3">HTCC2143</strain>
    </source>
</reference>
<gene>
    <name evidence="2" type="ORF">GP2143_09170</name>
</gene>
<sequence length="358" mass="38550">MPINASSQHNKITIPALRVFRLSILIALSLAIAYAFAAPLPYMAPIFALLLGVKPGPVINLKALIALIIVVTLSLGIGVLLVPLLLDYSVTAIFIVALGLYFSTYVTIILGKALLGLFLTVGFTMISAAGLVGHSLSIMVIQGLGLAIIIAVVSQWIIYPLFPKALIKADIVAANATPETPKDSQHSNWVALRTTLIVLPAYLLTLTNPLVYMPTIMKAVSLGQQGSSIEAKAAGKELLGSTFLAGCAAILFWFLLDLSTTLFMYAACLLLFSLYFVSKIYQIFPSHFSASFWQSTLITMLILLGPAVEDSANGKDVYAAFAVRMALFIVVTVYACIAVYALEHIKEKYFDNEPTSLP</sequence>
<dbReference type="AlphaFoldDB" id="A0YFF0"/>
<feature type="transmembrane region" description="Helical" evidence="1">
    <location>
        <begin position="320"/>
        <end position="342"/>
    </location>
</feature>
<dbReference type="eggNOG" id="ENOG502Z9YU">
    <property type="taxonomic scope" value="Bacteria"/>
</dbReference>
<feature type="transmembrane region" description="Helical" evidence="1">
    <location>
        <begin position="24"/>
        <end position="51"/>
    </location>
</feature>
<keyword evidence="1" id="KW-0472">Membrane</keyword>
<feature type="transmembrane region" description="Helical" evidence="1">
    <location>
        <begin position="262"/>
        <end position="278"/>
    </location>
</feature>
<organism evidence="2 3">
    <name type="scientific">marine gamma proteobacterium HTCC2143</name>
    <dbReference type="NCBI Taxonomy" id="247633"/>
    <lineage>
        <taxon>Bacteria</taxon>
        <taxon>Pseudomonadati</taxon>
        <taxon>Pseudomonadota</taxon>
        <taxon>Gammaproteobacteria</taxon>
        <taxon>Cellvibrionales</taxon>
        <taxon>Spongiibacteraceae</taxon>
        <taxon>BD1-7 clade</taxon>
    </lineage>
</organism>
<feature type="transmembrane region" description="Helical" evidence="1">
    <location>
        <begin position="63"/>
        <end position="82"/>
    </location>
</feature>
<evidence type="ECO:0000313" key="3">
    <source>
        <dbReference type="Proteomes" id="UP000004931"/>
    </source>
</evidence>
<keyword evidence="3" id="KW-1185">Reference proteome</keyword>
<dbReference type="InterPro" id="IPR022604">
    <property type="entry name" value="DUF2955"/>
</dbReference>
<dbReference type="Pfam" id="PF11168">
    <property type="entry name" value="DUF2955"/>
    <property type="match status" value="1"/>
</dbReference>
<feature type="transmembrane region" description="Helical" evidence="1">
    <location>
        <begin position="138"/>
        <end position="159"/>
    </location>
</feature>
<comment type="caution">
    <text evidence="2">The sequence shown here is derived from an EMBL/GenBank/DDBJ whole genome shotgun (WGS) entry which is preliminary data.</text>
</comment>
<evidence type="ECO:0000313" key="2">
    <source>
        <dbReference type="EMBL" id="EAW30364.1"/>
    </source>
</evidence>
<keyword evidence="1" id="KW-0812">Transmembrane</keyword>
<keyword evidence="1" id="KW-1133">Transmembrane helix</keyword>
<name>A0YFF0_9GAMM</name>
<evidence type="ECO:0000256" key="1">
    <source>
        <dbReference type="SAM" id="Phobius"/>
    </source>
</evidence>
<dbReference type="OrthoDB" id="8958423at2"/>
<feature type="transmembrane region" description="Helical" evidence="1">
    <location>
        <begin position="88"/>
        <end position="106"/>
    </location>
</feature>
<feature type="transmembrane region" description="Helical" evidence="1">
    <location>
        <begin position="290"/>
        <end position="308"/>
    </location>
</feature>
<protein>
    <recommendedName>
        <fullName evidence="4">DUF2955 domain-containing protein</fullName>
    </recommendedName>
</protein>
<dbReference type="EMBL" id="AAVT01000008">
    <property type="protein sequence ID" value="EAW30364.1"/>
    <property type="molecule type" value="Genomic_DNA"/>
</dbReference>
<feature type="transmembrane region" description="Helical" evidence="1">
    <location>
        <begin position="113"/>
        <end position="132"/>
    </location>
</feature>